<proteinExistence type="predicted"/>
<dbReference type="Proteomes" id="UP001630969">
    <property type="component" value="Unassembled WGS sequence"/>
</dbReference>
<dbReference type="Pfam" id="PF03781">
    <property type="entry name" value="FGE-sulfatase"/>
    <property type="match status" value="1"/>
</dbReference>
<dbReference type="InterPro" id="IPR024775">
    <property type="entry name" value="DinB-like"/>
</dbReference>
<dbReference type="InterPro" id="IPR042095">
    <property type="entry name" value="SUMF_sf"/>
</dbReference>
<dbReference type="InterPro" id="IPR016187">
    <property type="entry name" value="CTDL_fold"/>
</dbReference>
<dbReference type="CDD" id="cd02440">
    <property type="entry name" value="AdoMet_MTases"/>
    <property type="match status" value="1"/>
</dbReference>
<dbReference type="InterPro" id="IPR027625">
    <property type="entry name" value="OvoA_Cterm"/>
</dbReference>
<evidence type="ECO:0000256" key="1">
    <source>
        <dbReference type="ARBA" id="ARBA00023002"/>
    </source>
</evidence>
<dbReference type="GeneID" id="97221949"/>
<dbReference type="NCBIfam" id="TIGR04344">
    <property type="entry name" value="ovoA_Nterm"/>
    <property type="match status" value="1"/>
</dbReference>
<dbReference type="Gene3D" id="3.90.1580.10">
    <property type="entry name" value="paralog of FGE (formylglycine-generating enzyme)"/>
    <property type="match status" value="1"/>
</dbReference>
<keyword evidence="1" id="KW-0560">Oxidoreductase</keyword>
<gene>
    <name evidence="6" type="primary">ovoA</name>
    <name evidence="6" type="ORF">ACEUDJ_18225</name>
</gene>
<sequence>MIPASLSIAAGELPEPTRTPLLSGTDPEAKRRELLGYFCQTFDLYDSLFDCLADPRAWFNKAISLRHPLIFYYGHTAAFFINKLLAARLIDQRIDPQIEAMVAIGVDEMSWDDLDEAHYDWPSVERLRAYRAKVRSRVIEVITRMPITLPIDWQSPAWVILMGMEHERIHLETSSVLIRQLPLAWVREQPHWPPCRQARHQRDEVPANTLLPVSGGTVELGKRDDTYGWDNEYGHRRIELEAFQASRLLVSNAEYLAFVRDGGYQTPTWWDQEGWGWNQFARAQMPSFWLGDPADPDRLQLRLMTEVVAMPWDWPVEVNQLEAAAFCRWKSAQTGLPIQLPSEAQWALLREGVPGDQPDWHRAPGNINLAGFASPCPVDLFPQGEFCDLVGNVWQWTSSAIDGFDGFRVHPLYDDFSTPTFDGKHTLIKGGSWISTGNEALKSSRYAFRRHFFQHAGFRYLVSRHQETMPVNPYETDALVAQYLDFQYGPTRFGVPNYARTLAEIACELCPNHQRALDIGCATGRASFELARHFQHVDGVDYSARFIDVALSLAKQDSFRYAMTLEGDLMEYCEARLSQHDLGPAQAERIHFSQGDACNLKPKYDHYDLVLASNLIDRLREPARFLRDIAPRLRSGGLLLLTSPYTWLEDYTPKANWLGGVRENGEALTTYQALQRLLAAEFEELASPRDIPFVIRETARKHQHTVAQLTVWRKR</sequence>
<comment type="pathway">
    <text evidence="3">Amino-acid biosynthesis; ergothioneine biosynthesis.</text>
</comment>
<dbReference type="NCBIfam" id="TIGR04345">
    <property type="entry name" value="ovoA_Cterm"/>
    <property type="match status" value="1"/>
</dbReference>
<evidence type="ECO:0000256" key="3">
    <source>
        <dbReference type="ARBA" id="ARBA00037882"/>
    </source>
</evidence>
<dbReference type="InterPro" id="IPR005532">
    <property type="entry name" value="SUMF_dom"/>
</dbReference>
<feature type="domain" description="Sulfatase-modifying factor enzyme-like" evidence="4">
    <location>
        <begin position="209"/>
        <end position="459"/>
    </location>
</feature>
<dbReference type="Pfam" id="PF13489">
    <property type="entry name" value="Methyltransf_23"/>
    <property type="match status" value="1"/>
</dbReference>
<dbReference type="PANTHER" id="PTHR23150">
    <property type="entry name" value="SULFATASE MODIFYING FACTOR 1, 2"/>
    <property type="match status" value="1"/>
</dbReference>
<accession>A0ABW9GVH5</accession>
<evidence type="ECO:0000256" key="2">
    <source>
        <dbReference type="ARBA" id="ARBA00023004"/>
    </source>
</evidence>
<dbReference type="InterPro" id="IPR027577">
    <property type="entry name" value="OvoA_Nterm"/>
</dbReference>
<dbReference type="Gene3D" id="3.40.50.150">
    <property type="entry name" value="Vaccinia Virus protein VP39"/>
    <property type="match status" value="1"/>
</dbReference>
<dbReference type="PANTHER" id="PTHR23150:SF26">
    <property type="entry name" value="GENERIC METHYLTRANSFERASE"/>
    <property type="match status" value="1"/>
</dbReference>
<dbReference type="Pfam" id="PF12867">
    <property type="entry name" value="DinB_2"/>
    <property type="match status" value="1"/>
</dbReference>
<organism evidence="6 7">
    <name type="scientific">Aeromonas bivalvium</name>
    <dbReference type="NCBI Taxonomy" id="440079"/>
    <lineage>
        <taxon>Bacteria</taxon>
        <taxon>Pseudomonadati</taxon>
        <taxon>Pseudomonadota</taxon>
        <taxon>Gammaproteobacteria</taxon>
        <taxon>Aeromonadales</taxon>
        <taxon>Aeromonadaceae</taxon>
        <taxon>Aeromonas</taxon>
    </lineage>
</organism>
<dbReference type="InterPro" id="IPR051043">
    <property type="entry name" value="Sulfatase_Mod_Factor_Kinase"/>
</dbReference>
<keyword evidence="7" id="KW-1185">Reference proteome</keyword>
<dbReference type="InterPro" id="IPR029063">
    <property type="entry name" value="SAM-dependent_MTases_sf"/>
</dbReference>
<feature type="domain" description="DinB-like" evidence="5">
    <location>
        <begin position="41"/>
        <end position="173"/>
    </location>
</feature>
<evidence type="ECO:0000259" key="5">
    <source>
        <dbReference type="Pfam" id="PF12867"/>
    </source>
</evidence>
<reference evidence="6 7" key="1">
    <citation type="submission" date="2024-09" db="EMBL/GenBank/DDBJ databases">
        <title>Aeromonas strains Genome sequencing and assembly.</title>
        <authorList>
            <person name="Hu X."/>
            <person name="Tang B."/>
        </authorList>
    </citation>
    <scope>NUCLEOTIDE SEQUENCE [LARGE SCALE GENOMIC DNA]</scope>
    <source>
        <strain evidence="6 7">NB23SCDHY001</strain>
    </source>
</reference>
<dbReference type="SUPFAM" id="SSF53335">
    <property type="entry name" value="S-adenosyl-L-methionine-dependent methyltransferases"/>
    <property type="match status" value="1"/>
</dbReference>
<dbReference type="RefSeq" id="WP_408791660.1">
    <property type="nucleotide sequence ID" value="NZ_JBGXBU010000010.1"/>
</dbReference>
<keyword evidence="2" id="KW-0408">Iron</keyword>
<evidence type="ECO:0000259" key="4">
    <source>
        <dbReference type="Pfam" id="PF03781"/>
    </source>
</evidence>
<dbReference type="EMBL" id="JBGXBU010000010">
    <property type="protein sequence ID" value="MFM4894787.1"/>
    <property type="molecule type" value="Genomic_DNA"/>
</dbReference>
<dbReference type="SUPFAM" id="SSF56436">
    <property type="entry name" value="C-type lectin-like"/>
    <property type="match status" value="1"/>
</dbReference>
<protein>
    <submittedName>
        <fullName evidence="6">5-histidylcysteine sulfoxide synthase</fullName>
    </submittedName>
</protein>
<evidence type="ECO:0000313" key="6">
    <source>
        <dbReference type="EMBL" id="MFM4894787.1"/>
    </source>
</evidence>
<comment type="caution">
    <text evidence="6">The sequence shown here is derived from an EMBL/GenBank/DDBJ whole genome shotgun (WGS) entry which is preliminary data.</text>
</comment>
<name>A0ABW9GVH5_9GAMM</name>
<evidence type="ECO:0000313" key="7">
    <source>
        <dbReference type="Proteomes" id="UP001630969"/>
    </source>
</evidence>